<evidence type="ECO:0000256" key="5">
    <source>
        <dbReference type="ARBA" id="ARBA00048539"/>
    </source>
</evidence>
<evidence type="ECO:0000256" key="1">
    <source>
        <dbReference type="ARBA" id="ARBA00022598"/>
    </source>
</evidence>
<keyword evidence="1 6" id="KW-0436">Ligase</keyword>
<dbReference type="GO" id="GO:0006400">
    <property type="term" value="P:tRNA modification"/>
    <property type="evidence" value="ECO:0007669"/>
    <property type="project" value="UniProtKB-UniRule"/>
</dbReference>
<evidence type="ECO:0000313" key="9">
    <source>
        <dbReference type="Proteomes" id="UP000195981"/>
    </source>
</evidence>
<dbReference type="InterPro" id="IPR012795">
    <property type="entry name" value="tRNA_Ile_lys_synt_N"/>
</dbReference>
<dbReference type="EMBL" id="FWFG01000064">
    <property type="protein sequence ID" value="SLM92020.1"/>
    <property type="molecule type" value="Genomic_DNA"/>
</dbReference>
<dbReference type="GO" id="GO:0005737">
    <property type="term" value="C:cytoplasm"/>
    <property type="evidence" value="ECO:0007669"/>
    <property type="project" value="UniProtKB-SubCell"/>
</dbReference>
<feature type="domain" description="tRNA(Ile)-lysidine/2-thiocytidine synthase N-terminal" evidence="7">
    <location>
        <begin position="39"/>
        <end position="224"/>
    </location>
</feature>
<evidence type="ECO:0000256" key="3">
    <source>
        <dbReference type="ARBA" id="ARBA00022741"/>
    </source>
</evidence>
<comment type="similarity">
    <text evidence="6">Belongs to the tRNA(Ile)-lysidine synthase family.</text>
</comment>
<evidence type="ECO:0000313" key="8">
    <source>
        <dbReference type="EMBL" id="SLM92020.1"/>
    </source>
</evidence>
<evidence type="ECO:0000256" key="6">
    <source>
        <dbReference type="HAMAP-Rule" id="MF_01161"/>
    </source>
</evidence>
<comment type="catalytic activity">
    <reaction evidence="5 6">
        <text>cytidine(34) in tRNA(Ile2) + L-lysine + ATP = lysidine(34) in tRNA(Ile2) + AMP + diphosphate + H(+)</text>
        <dbReference type="Rhea" id="RHEA:43744"/>
        <dbReference type="Rhea" id="RHEA-COMP:10625"/>
        <dbReference type="Rhea" id="RHEA-COMP:10670"/>
        <dbReference type="ChEBI" id="CHEBI:15378"/>
        <dbReference type="ChEBI" id="CHEBI:30616"/>
        <dbReference type="ChEBI" id="CHEBI:32551"/>
        <dbReference type="ChEBI" id="CHEBI:33019"/>
        <dbReference type="ChEBI" id="CHEBI:82748"/>
        <dbReference type="ChEBI" id="CHEBI:83665"/>
        <dbReference type="ChEBI" id="CHEBI:456215"/>
        <dbReference type="EC" id="6.3.4.19"/>
    </reaction>
</comment>
<accession>A0A1X6X0X1</accession>
<keyword evidence="2 6" id="KW-0819">tRNA processing</keyword>
<gene>
    <name evidence="6" type="primary">tilS</name>
    <name evidence="8" type="ORF">FM110_07455</name>
</gene>
<keyword evidence="4 6" id="KW-0067">ATP-binding</keyword>
<keyword evidence="6" id="KW-0963">Cytoplasm</keyword>
<dbReference type="Gene3D" id="1.20.59.20">
    <property type="match status" value="1"/>
</dbReference>
<dbReference type="InterPro" id="IPR011063">
    <property type="entry name" value="TilS/TtcA_N"/>
</dbReference>
<protein>
    <recommendedName>
        <fullName evidence="6">tRNA(Ile)-lysidine synthase</fullName>
        <ecNumber evidence="6">6.3.4.19</ecNumber>
    </recommendedName>
    <alternativeName>
        <fullName evidence="6">tRNA(Ile)-2-lysyl-cytidine synthase</fullName>
    </alternativeName>
    <alternativeName>
        <fullName evidence="6">tRNA(Ile)-lysidine synthetase</fullName>
    </alternativeName>
</protein>
<dbReference type="PANTHER" id="PTHR43033:SF1">
    <property type="entry name" value="TRNA(ILE)-LYSIDINE SYNTHASE-RELATED"/>
    <property type="match status" value="1"/>
</dbReference>
<comment type="function">
    <text evidence="6">Ligates lysine onto the cytidine present at position 34 of the AUA codon-specific tRNA(Ile) that contains the anticodon CAU, in an ATP-dependent manner. Cytidine is converted to lysidine, thus changing the amino acid specificity of the tRNA from methionine to isoleucine.</text>
</comment>
<dbReference type="PANTHER" id="PTHR43033">
    <property type="entry name" value="TRNA(ILE)-LYSIDINE SYNTHASE-RELATED"/>
    <property type="match status" value="1"/>
</dbReference>
<dbReference type="EC" id="6.3.4.19" evidence="6"/>
<dbReference type="AlphaFoldDB" id="A0A1X6X0X1"/>
<organism evidence="8 9">
    <name type="scientific">Brachybacterium nesterenkovii</name>
    <dbReference type="NCBI Taxonomy" id="47847"/>
    <lineage>
        <taxon>Bacteria</taxon>
        <taxon>Bacillati</taxon>
        <taxon>Actinomycetota</taxon>
        <taxon>Actinomycetes</taxon>
        <taxon>Micrococcales</taxon>
        <taxon>Dermabacteraceae</taxon>
        <taxon>Brachybacterium</taxon>
    </lineage>
</organism>
<dbReference type="SUPFAM" id="SSF52402">
    <property type="entry name" value="Adenine nucleotide alpha hydrolases-like"/>
    <property type="match status" value="1"/>
</dbReference>
<keyword evidence="3 6" id="KW-0547">Nucleotide-binding</keyword>
<dbReference type="CDD" id="cd01992">
    <property type="entry name" value="TilS_N"/>
    <property type="match status" value="1"/>
</dbReference>
<evidence type="ECO:0000259" key="7">
    <source>
        <dbReference type="Pfam" id="PF01171"/>
    </source>
</evidence>
<dbReference type="HAMAP" id="MF_01161">
    <property type="entry name" value="tRNA_Ile_lys_synt"/>
    <property type="match status" value="1"/>
</dbReference>
<dbReference type="RefSeq" id="WP_087104119.1">
    <property type="nucleotide sequence ID" value="NZ_FWFG01000064.1"/>
</dbReference>
<reference evidence="8 9" key="1">
    <citation type="submission" date="2017-02" db="EMBL/GenBank/DDBJ databases">
        <authorList>
            <person name="Peterson S.W."/>
        </authorList>
    </citation>
    <scope>NUCLEOTIDE SEQUENCE [LARGE SCALE GENOMIC DNA]</scope>
    <source>
        <strain evidence="8 9">CIP104813</strain>
    </source>
</reference>
<dbReference type="Gene3D" id="3.40.50.620">
    <property type="entry name" value="HUPs"/>
    <property type="match status" value="1"/>
</dbReference>
<dbReference type="OrthoDB" id="5244702at2"/>
<comment type="domain">
    <text evidence="6">The N-terminal region contains the highly conserved SGGXDS motif, predicted to be a P-loop motif involved in ATP binding.</text>
</comment>
<name>A0A1X6X0X1_9MICO</name>
<keyword evidence="9" id="KW-1185">Reference proteome</keyword>
<proteinExistence type="inferred from homology"/>
<evidence type="ECO:0000256" key="4">
    <source>
        <dbReference type="ARBA" id="ARBA00022840"/>
    </source>
</evidence>
<dbReference type="InterPro" id="IPR014729">
    <property type="entry name" value="Rossmann-like_a/b/a_fold"/>
</dbReference>
<dbReference type="Proteomes" id="UP000195981">
    <property type="component" value="Unassembled WGS sequence"/>
</dbReference>
<dbReference type="Pfam" id="PF01171">
    <property type="entry name" value="ATP_bind_3"/>
    <property type="match status" value="1"/>
</dbReference>
<dbReference type="GO" id="GO:0032267">
    <property type="term" value="F:tRNA(Ile)-lysidine synthase activity"/>
    <property type="evidence" value="ECO:0007669"/>
    <property type="project" value="UniProtKB-EC"/>
</dbReference>
<dbReference type="NCBIfam" id="TIGR02432">
    <property type="entry name" value="lysidine_TilS_N"/>
    <property type="match status" value="1"/>
</dbReference>
<sequence>MAGPPPVVARARTAVRAALAARLEDLADRTDPQGMAPRLVVGVSGGADSLALLATTAWVGARMGLETEAVIVDHGLQDGSAEVAERAAAASERLGAQRAHVRRAQIGADRAGGLENAARDARRALLEEVREDRGALAILLGHTLDDQAEQVLMALARGAGPRALAGIAPARGPWLRPFLGTGRDETSALRRRDTEEICRLHDVEWWEDPMNADDAFLRSRVRHRVMPLLREALGEQIDENLARSADLVRPDAQMLDAEAAAALESLRREVAPEPVAHDAVPSQDPLLAQDSLLALDAHALAAHPAAIRTRVLRDAARLAASLGGAPSDKSLVRRQVLEMDALLVSWHGQGPLTLPGRIVLARREGLLVWRRAPAEPGAQQARRR</sequence>
<comment type="subcellular location">
    <subcellularLocation>
        <location evidence="6">Cytoplasm</location>
    </subcellularLocation>
</comment>
<feature type="binding site" evidence="6">
    <location>
        <begin position="44"/>
        <end position="49"/>
    </location>
    <ligand>
        <name>ATP</name>
        <dbReference type="ChEBI" id="CHEBI:30616"/>
    </ligand>
</feature>
<dbReference type="GO" id="GO:0005524">
    <property type="term" value="F:ATP binding"/>
    <property type="evidence" value="ECO:0007669"/>
    <property type="project" value="UniProtKB-UniRule"/>
</dbReference>
<dbReference type="SUPFAM" id="SSF82829">
    <property type="entry name" value="MesJ substrate recognition domain-like"/>
    <property type="match status" value="1"/>
</dbReference>
<dbReference type="InterPro" id="IPR012094">
    <property type="entry name" value="tRNA_Ile_lys_synt"/>
</dbReference>
<evidence type="ECO:0000256" key="2">
    <source>
        <dbReference type="ARBA" id="ARBA00022694"/>
    </source>
</evidence>